<comment type="caution">
    <text evidence="1">The sequence shown here is derived from an EMBL/GenBank/DDBJ whole genome shotgun (WGS) entry which is preliminary data.</text>
</comment>
<gene>
    <name evidence="1" type="ORF">EDB92DRAFT_262009</name>
</gene>
<reference evidence="1" key="1">
    <citation type="submission" date="2022-01" db="EMBL/GenBank/DDBJ databases">
        <title>Comparative genomics reveals a dynamic genome evolution in the ectomycorrhizal milk-cap (Lactarius) mushrooms.</title>
        <authorList>
            <consortium name="DOE Joint Genome Institute"/>
            <person name="Lebreton A."/>
            <person name="Tang N."/>
            <person name="Kuo A."/>
            <person name="LaButti K."/>
            <person name="Drula E."/>
            <person name="Barry K."/>
            <person name="Clum A."/>
            <person name="Lipzen A."/>
            <person name="Mousain D."/>
            <person name="Ng V."/>
            <person name="Wang R."/>
            <person name="Wang X."/>
            <person name="Dai Y."/>
            <person name="Henrissat B."/>
            <person name="Grigoriev I.V."/>
            <person name="Guerin-Laguette A."/>
            <person name="Yu F."/>
            <person name="Martin F.M."/>
        </authorList>
    </citation>
    <scope>NUCLEOTIDE SEQUENCE</scope>
    <source>
        <strain evidence="1">QP</strain>
    </source>
</reference>
<sequence>MRHFSRATFRVRTRSVNFILHHSYSTSTNPVAYRSIALDFELWSRIRGAIQRVHLEHFFDLVVTSRHKRFVAKQQLAGVGLTRRFCFPGRLLGIRSKPYRLS</sequence>
<name>A0AAD4LAG2_9AGAM</name>
<accession>A0AAD4LAG2</accession>
<dbReference type="AlphaFoldDB" id="A0AAD4LAG2"/>
<keyword evidence="2" id="KW-1185">Reference proteome</keyword>
<evidence type="ECO:0000313" key="1">
    <source>
        <dbReference type="EMBL" id="KAH8980658.1"/>
    </source>
</evidence>
<proteinExistence type="predicted"/>
<evidence type="ECO:0000313" key="2">
    <source>
        <dbReference type="Proteomes" id="UP001201163"/>
    </source>
</evidence>
<organism evidence="1 2">
    <name type="scientific">Lactarius akahatsu</name>
    <dbReference type="NCBI Taxonomy" id="416441"/>
    <lineage>
        <taxon>Eukaryota</taxon>
        <taxon>Fungi</taxon>
        <taxon>Dikarya</taxon>
        <taxon>Basidiomycota</taxon>
        <taxon>Agaricomycotina</taxon>
        <taxon>Agaricomycetes</taxon>
        <taxon>Russulales</taxon>
        <taxon>Russulaceae</taxon>
        <taxon>Lactarius</taxon>
    </lineage>
</organism>
<dbReference type="Proteomes" id="UP001201163">
    <property type="component" value="Unassembled WGS sequence"/>
</dbReference>
<protein>
    <submittedName>
        <fullName evidence="1">Uncharacterized protein</fullName>
    </submittedName>
</protein>
<dbReference type="EMBL" id="JAKELL010000132">
    <property type="protein sequence ID" value="KAH8980658.1"/>
    <property type="molecule type" value="Genomic_DNA"/>
</dbReference>